<evidence type="ECO:0000313" key="3">
    <source>
        <dbReference type="Proteomes" id="UP000005741"/>
    </source>
</evidence>
<dbReference type="Gene3D" id="2.120.10.80">
    <property type="entry name" value="Kelch-type beta propeller"/>
    <property type="match status" value="1"/>
</dbReference>
<reference evidence="2 3" key="1">
    <citation type="submission" date="2011-10" db="EMBL/GenBank/DDBJ databases">
        <title>The Improved High-Quality Draft genome of Methanoplanus limicola DSM 2279.</title>
        <authorList>
            <consortium name="US DOE Joint Genome Institute (JGI-PGF)"/>
            <person name="Lucas S."/>
            <person name="Copeland A."/>
            <person name="Lapidus A."/>
            <person name="Glavina del Rio T."/>
            <person name="Dalin E."/>
            <person name="Tice H."/>
            <person name="Bruce D."/>
            <person name="Goodwin L."/>
            <person name="Pitluck S."/>
            <person name="Peters L."/>
            <person name="Mikhailova N."/>
            <person name="Lu M."/>
            <person name="Kyrpides N."/>
            <person name="Mavromatis K."/>
            <person name="Ivanova N."/>
            <person name="Markowitz V."/>
            <person name="Cheng J.-F."/>
            <person name="Hugenholtz P."/>
            <person name="Woyke T."/>
            <person name="Wu D."/>
            <person name="Wirth R."/>
            <person name="Brambilla E.-M."/>
            <person name="Klenk H.-P."/>
            <person name="Eisen J.A."/>
        </authorList>
    </citation>
    <scope>NUCLEOTIDE SEQUENCE [LARGE SCALE GENOMIC DNA]</scope>
    <source>
        <strain evidence="2 3">DSM 2279</strain>
    </source>
</reference>
<dbReference type="Proteomes" id="UP000005741">
    <property type="component" value="Chromosome"/>
</dbReference>
<dbReference type="STRING" id="937775.Metlim_0550"/>
<keyword evidence="3" id="KW-1185">Reference proteome</keyword>
<dbReference type="InParanoid" id="H1Z2U5"/>
<dbReference type="InterPro" id="IPR015915">
    <property type="entry name" value="Kelch-typ_b-propeller"/>
</dbReference>
<name>H1Z2U5_9EURY</name>
<accession>H1Z2U5</accession>
<gene>
    <name evidence="2" type="ORF">Metlim_0550</name>
</gene>
<sequence>MVCCIPYFICMKHSNAGRGGRCNYGDFPASILFYFILSLTILSLMVQSGSAYDTAPGTTGIIGTDSPPRYCGIDGDYVIWSEYKKLILHNLVENKSVKISGGGFYELYSPKISDGNVIWLEWENEFADTRIWDLYIYNISSDEIQLIPTEMGAPRYPDISGEFAAWTDHNDVYLLELKKGEPEKISEKTVFTGTCRVDGGTVAWEGTENPDSPVNDLYIYNISTGKTDIVSDLTGFRDEFLLHDNTVIWADYTTNSSHSSVMKYDTGSKTTEEIARVRDNAGSFSASGDILVFTNFGFWSTDVPDRQNHLLNMTTGDDMVINSAGEGGWAIDVSGNRVVWSVQDVILFTYDPSAIPEPENQSLPGFSYVPVICGILGATGISIWRDAKKSL</sequence>
<protein>
    <submittedName>
        <fullName evidence="2">Uncharacterized protein</fullName>
    </submittedName>
</protein>
<feature type="transmembrane region" description="Helical" evidence="1">
    <location>
        <begin position="27"/>
        <end position="46"/>
    </location>
</feature>
<proteinExistence type="predicted"/>
<organism evidence="2 3">
    <name type="scientific">Methanoplanus limicola DSM 2279</name>
    <dbReference type="NCBI Taxonomy" id="937775"/>
    <lineage>
        <taxon>Archaea</taxon>
        <taxon>Methanobacteriati</taxon>
        <taxon>Methanobacteriota</taxon>
        <taxon>Stenosarchaea group</taxon>
        <taxon>Methanomicrobia</taxon>
        <taxon>Methanomicrobiales</taxon>
        <taxon>Methanomicrobiaceae</taxon>
        <taxon>Methanoplanus</taxon>
    </lineage>
</organism>
<dbReference type="HOGENOM" id="CLU_705175_0_0_2"/>
<evidence type="ECO:0000256" key="1">
    <source>
        <dbReference type="SAM" id="Phobius"/>
    </source>
</evidence>
<keyword evidence="1" id="KW-1133">Transmembrane helix</keyword>
<dbReference type="EMBL" id="CM001436">
    <property type="protein sequence ID" value="EHQ34684.1"/>
    <property type="molecule type" value="Genomic_DNA"/>
</dbReference>
<dbReference type="AlphaFoldDB" id="H1Z2U5"/>
<dbReference type="PANTHER" id="PTHR36842:SF1">
    <property type="entry name" value="PROTEIN TOLB"/>
    <property type="match status" value="1"/>
</dbReference>
<evidence type="ECO:0000313" key="2">
    <source>
        <dbReference type="EMBL" id="EHQ34684.1"/>
    </source>
</evidence>
<keyword evidence="1" id="KW-0472">Membrane</keyword>
<dbReference type="SUPFAM" id="SSF69304">
    <property type="entry name" value="Tricorn protease N-terminal domain"/>
    <property type="match status" value="1"/>
</dbReference>
<dbReference type="PANTHER" id="PTHR36842">
    <property type="entry name" value="PROTEIN TOLB HOMOLOG"/>
    <property type="match status" value="1"/>
</dbReference>
<keyword evidence="1" id="KW-0812">Transmembrane</keyword>